<keyword evidence="2" id="KW-1185">Reference proteome</keyword>
<evidence type="ECO:0000313" key="1">
    <source>
        <dbReference type="EMBL" id="GBM13762.1"/>
    </source>
</evidence>
<dbReference type="OrthoDB" id="10006939at2759"/>
<dbReference type="Proteomes" id="UP000499080">
    <property type="component" value="Unassembled WGS sequence"/>
</dbReference>
<reference evidence="1 2" key="1">
    <citation type="journal article" date="2019" name="Sci. Rep.">
        <title>Orb-weaving spider Araneus ventricosus genome elucidates the spidroin gene catalogue.</title>
        <authorList>
            <person name="Kono N."/>
            <person name="Nakamura H."/>
            <person name="Ohtoshi R."/>
            <person name="Moran D.A.P."/>
            <person name="Shinohara A."/>
            <person name="Yoshida Y."/>
            <person name="Fujiwara M."/>
            <person name="Mori M."/>
            <person name="Tomita M."/>
            <person name="Arakawa K."/>
        </authorList>
    </citation>
    <scope>NUCLEOTIDE SEQUENCE [LARGE SCALE GENOMIC DNA]</scope>
</reference>
<comment type="caution">
    <text evidence="1">The sequence shown here is derived from an EMBL/GenBank/DDBJ whole genome shotgun (WGS) entry which is preliminary data.</text>
</comment>
<dbReference type="InterPro" id="IPR036397">
    <property type="entry name" value="RNaseH_sf"/>
</dbReference>
<organism evidence="1 2">
    <name type="scientific">Araneus ventricosus</name>
    <name type="common">Orbweaver spider</name>
    <name type="synonym">Epeira ventricosa</name>
    <dbReference type="NCBI Taxonomy" id="182803"/>
    <lineage>
        <taxon>Eukaryota</taxon>
        <taxon>Metazoa</taxon>
        <taxon>Ecdysozoa</taxon>
        <taxon>Arthropoda</taxon>
        <taxon>Chelicerata</taxon>
        <taxon>Arachnida</taxon>
        <taxon>Araneae</taxon>
        <taxon>Araneomorphae</taxon>
        <taxon>Entelegynae</taxon>
        <taxon>Araneoidea</taxon>
        <taxon>Araneidae</taxon>
        <taxon>Araneus</taxon>
    </lineage>
</organism>
<name>A0A4Y2DAD7_ARAVE</name>
<dbReference type="Gene3D" id="3.30.420.10">
    <property type="entry name" value="Ribonuclease H-like superfamily/Ribonuclease H"/>
    <property type="match status" value="1"/>
</dbReference>
<accession>A0A4Y2DAD7</accession>
<dbReference type="EMBL" id="BGPR01000333">
    <property type="protein sequence ID" value="GBM13762.1"/>
    <property type="molecule type" value="Genomic_DNA"/>
</dbReference>
<proteinExistence type="predicted"/>
<evidence type="ECO:0008006" key="3">
    <source>
        <dbReference type="Google" id="ProtNLM"/>
    </source>
</evidence>
<sequence>MYRRDILEAVVLLWAKKHFGNVNWAFQQDFAPAHKARKTQEWCKADFPDMISSAEWPPYSPDSNPMDYSVWSILECRACTKPHKSLNSLNQSIWWEWDRLKVEDLRPIAETFNKSLRCKRRPL</sequence>
<dbReference type="AlphaFoldDB" id="A0A4Y2DAD7"/>
<dbReference type="GO" id="GO:0003676">
    <property type="term" value="F:nucleic acid binding"/>
    <property type="evidence" value="ECO:0007669"/>
    <property type="project" value="InterPro"/>
</dbReference>
<protein>
    <recommendedName>
        <fullName evidence="3">Tc1-like transposase DDE domain-containing protein</fullName>
    </recommendedName>
</protein>
<gene>
    <name evidence="1" type="ORF">AVEN_90024_1</name>
</gene>
<evidence type="ECO:0000313" key="2">
    <source>
        <dbReference type="Proteomes" id="UP000499080"/>
    </source>
</evidence>